<dbReference type="Gramene" id="OMO49682">
    <property type="protein sequence ID" value="OMO49682"/>
    <property type="gene ID" value="CCACVL1_30854"/>
</dbReference>
<sequence length="105" mass="11922">MLCSISIELDNIFTDDDASIAFVYQLFSFDAVARNEVESLLDSAKQSCLDEISSRLLKVASLPEASQDIRRNATVLLADCLLMILLLQCSFNSRRKQKKRLKRSY</sequence>
<dbReference type="AlphaFoldDB" id="A0A1R3FUZ8"/>
<dbReference type="EMBL" id="AWWV01016417">
    <property type="protein sequence ID" value="OMO49682.1"/>
    <property type="molecule type" value="Genomic_DNA"/>
</dbReference>
<dbReference type="Proteomes" id="UP000188268">
    <property type="component" value="Unassembled WGS sequence"/>
</dbReference>
<accession>A0A1R3FUZ8</accession>
<evidence type="ECO:0008006" key="3">
    <source>
        <dbReference type="Google" id="ProtNLM"/>
    </source>
</evidence>
<proteinExistence type="predicted"/>
<reference evidence="1 2" key="1">
    <citation type="submission" date="2013-09" db="EMBL/GenBank/DDBJ databases">
        <title>Corchorus capsularis genome sequencing.</title>
        <authorList>
            <person name="Alam M."/>
            <person name="Haque M.S."/>
            <person name="Islam M.S."/>
            <person name="Emdad E.M."/>
            <person name="Islam M.M."/>
            <person name="Ahmed B."/>
            <person name="Halim A."/>
            <person name="Hossen Q.M.M."/>
            <person name="Hossain M.Z."/>
            <person name="Ahmed R."/>
            <person name="Khan M.M."/>
            <person name="Islam R."/>
            <person name="Rashid M.M."/>
            <person name="Khan S.A."/>
            <person name="Rahman M.S."/>
            <person name="Alam M."/>
        </authorList>
    </citation>
    <scope>NUCLEOTIDE SEQUENCE [LARGE SCALE GENOMIC DNA]</scope>
    <source>
        <strain evidence="2">cv. CVL-1</strain>
        <tissue evidence="1">Whole seedling</tissue>
    </source>
</reference>
<name>A0A1R3FUZ8_COCAP</name>
<comment type="caution">
    <text evidence="1">The sequence shown here is derived from an EMBL/GenBank/DDBJ whole genome shotgun (WGS) entry which is preliminary data.</text>
</comment>
<gene>
    <name evidence="1" type="ORF">CCACVL1_30854</name>
</gene>
<protein>
    <recommendedName>
        <fullName evidence="3">Armadillo-like helical</fullName>
    </recommendedName>
</protein>
<keyword evidence="2" id="KW-1185">Reference proteome</keyword>
<organism evidence="1 2">
    <name type="scientific">Corchorus capsularis</name>
    <name type="common">Jute</name>
    <dbReference type="NCBI Taxonomy" id="210143"/>
    <lineage>
        <taxon>Eukaryota</taxon>
        <taxon>Viridiplantae</taxon>
        <taxon>Streptophyta</taxon>
        <taxon>Embryophyta</taxon>
        <taxon>Tracheophyta</taxon>
        <taxon>Spermatophyta</taxon>
        <taxon>Magnoliopsida</taxon>
        <taxon>eudicotyledons</taxon>
        <taxon>Gunneridae</taxon>
        <taxon>Pentapetalae</taxon>
        <taxon>rosids</taxon>
        <taxon>malvids</taxon>
        <taxon>Malvales</taxon>
        <taxon>Malvaceae</taxon>
        <taxon>Grewioideae</taxon>
        <taxon>Apeibeae</taxon>
        <taxon>Corchorus</taxon>
    </lineage>
</organism>
<evidence type="ECO:0000313" key="1">
    <source>
        <dbReference type="EMBL" id="OMO49682.1"/>
    </source>
</evidence>
<evidence type="ECO:0000313" key="2">
    <source>
        <dbReference type="Proteomes" id="UP000188268"/>
    </source>
</evidence>